<evidence type="ECO:0000313" key="4">
    <source>
        <dbReference type="EMBL" id="ROR92968.1"/>
    </source>
</evidence>
<organism evidence="4 5">
    <name type="scientific">Nocardioides aurantiacus</name>
    <dbReference type="NCBI Taxonomy" id="86796"/>
    <lineage>
        <taxon>Bacteria</taxon>
        <taxon>Bacillati</taxon>
        <taxon>Actinomycetota</taxon>
        <taxon>Actinomycetes</taxon>
        <taxon>Propionibacteriales</taxon>
        <taxon>Nocardioidaceae</taxon>
        <taxon>Nocardioides</taxon>
    </lineage>
</organism>
<dbReference type="PANTHER" id="PTHR42834">
    <property type="entry name" value="ENDONUCLEASE/EXONUCLEASE/PHOSPHATASE FAMILY PROTEIN (AFU_ORTHOLOGUE AFUA_3G09210)"/>
    <property type="match status" value="1"/>
</dbReference>
<dbReference type="InterPro" id="IPR001322">
    <property type="entry name" value="Lamin_tail_dom"/>
</dbReference>
<dbReference type="CDD" id="cd10283">
    <property type="entry name" value="MnuA_DNase1-like"/>
    <property type="match status" value="1"/>
</dbReference>
<dbReference type="InterPro" id="IPR047971">
    <property type="entry name" value="ExeM-like"/>
</dbReference>
<dbReference type="Pfam" id="PF03372">
    <property type="entry name" value="Exo_endo_phos"/>
    <property type="match status" value="1"/>
</dbReference>
<dbReference type="OrthoDB" id="1016457at2"/>
<proteinExistence type="predicted"/>
<protein>
    <recommendedName>
        <fullName evidence="3">LTD domain-containing protein</fullName>
    </recommendedName>
</protein>
<name>A0A3N2CZY6_9ACTN</name>
<dbReference type="GO" id="GO:0003824">
    <property type="term" value="F:catalytic activity"/>
    <property type="evidence" value="ECO:0007669"/>
    <property type="project" value="InterPro"/>
</dbReference>
<feature type="region of interest" description="Disordered" evidence="1">
    <location>
        <begin position="173"/>
        <end position="247"/>
    </location>
</feature>
<dbReference type="Proteomes" id="UP000281738">
    <property type="component" value="Unassembled WGS sequence"/>
</dbReference>
<keyword evidence="2" id="KW-0732">Signal</keyword>
<accession>A0A3N2CZY6</accession>
<dbReference type="InterPro" id="IPR036691">
    <property type="entry name" value="Endo/exonu/phosph_ase_sf"/>
</dbReference>
<evidence type="ECO:0000313" key="5">
    <source>
        <dbReference type="Proteomes" id="UP000281738"/>
    </source>
</evidence>
<feature type="chain" id="PRO_5018230272" description="LTD domain-containing protein" evidence="2">
    <location>
        <begin position="35"/>
        <end position="844"/>
    </location>
</feature>
<dbReference type="PANTHER" id="PTHR42834:SF1">
    <property type="entry name" value="ENDONUCLEASE_EXONUCLEASE_PHOSPHATASE FAMILY PROTEIN (AFU_ORTHOLOGUE AFUA_3G09210)"/>
    <property type="match status" value="1"/>
</dbReference>
<dbReference type="PROSITE" id="PS51841">
    <property type="entry name" value="LTD"/>
    <property type="match status" value="1"/>
</dbReference>
<reference evidence="4 5" key="1">
    <citation type="submission" date="2018-11" db="EMBL/GenBank/DDBJ databases">
        <title>Sequencing the genomes of 1000 actinobacteria strains.</title>
        <authorList>
            <person name="Klenk H.-P."/>
        </authorList>
    </citation>
    <scope>NUCLEOTIDE SEQUENCE [LARGE SCALE GENOMIC DNA]</scope>
    <source>
        <strain evidence="4 5">DSM 12652</strain>
    </source>
</reference>
<dbReference type="EMBL" id="RKHO01000001">
    <property type="protein sequence ID" value="ROR92968.1"/>
    <property type="molecule type" value="Genomic_DNA"/>
</dbReference>
<dbReference type="SUPFAM" id="SSF56219">
    <property type="entry name" value="DNase I-like"/>
    <property type="match status" value="1"/>
</dbReference>
<dbReference type="RefSeq" id="WP_123392680.1">
    <property type="nucleotide sequence ID" value="NZ_RKHO01000001.1"/>
</dbReference>
<evidence type="ECO:0000256" key="2">
    <source>
        <dbReference type="SAM" id="SignalP"/>
    </source>
</evidence>
<evidence type="ECO:0000259" key="3">
    <source>
        <dbReference type="PROSITE" id="PS51841"/>
    </source>
</evidence>
<feature type="domain" description="LTD" evidence="3">
    <location>
        <begin position="28"/>
        <end position="171"/>
    </location>
</feature>
<feature type="compositionally biased region" description="Polar residues" evidence="1">
    <location>
        <begin position="237"/>
        <end position="247"/>
    </location>
</feature>
<sequence>MRPAPRPLLRPFVLPTLAALAVGVVPLLATPAGAAPAGDQLVVSEVYGGGGSASSTVARDFVELLNPTSAPLSVDGLSVQYRSATGAAAPSGVTTLTGTVPAGGRYLVGLSGSGSSTSAAPLPTPDASGSTALAAGSGTVFLARGTTPLTTPPTGSLTGDPRVVDLVGYGTSNTFEDAPAPAGSAGTSLARDAAGKDTDDNAADLGVGAPTPDAAPAGSTPEPPAPATDATVAEVQGTGTTSPLAGRQVRTTGVVTAAYPTGGFNGFFLQTAGTGGATGARTASDALFVYGSAATREVAVGDHVQVTGRVSEYQGMTQLTPGSAADVADLPGAAAVTPTATGWPRTDAERERLEGMLLAPQGPFTVADNYALNQYAELGLASGTTPLFQPTEVADPADAAEIRAVVEDNAARAVTLDDGATTNFLTAKDTPLPYLTQDRELRVGAPVSFEQPVVLDYRFDAWRLQPTDQLTATDPLPVRVADTRTSAPEPVGGRVRIASFNVLNYFTTTGEDVEAAGGDCDYYTDRAGNPDTVRSCETAAGGDGPRGAAQADDLARQQAKLVAALNGLDADVVSLEELENSAKFGLDRDAALATLTGALNDAAGVGTWDYVRSPGSADSPAAQEDEDVIRTGFVYRPDAVRPVGESVIDDVPTFDNARDPLAQAFEPRRSGGPQSRFMLVVNHFKSKGSGAPGDGDTGQGASNLARVAQARELVRFAGEMESTVPTGRVFLAGDLNAYTQEDPLQVLYDAGYTDIGSDRAPEEFTYLFDGRVGSLDHVLGNPAAMRTVTGAHVWNLNAVESVALEYSRYNYNATDFFAPDPYRSSDHDPLVVGLDPRPGRGTGR</sequence>
<dbReference type="InterPro" id="IPR005135">
    <property type="entry name" value="Endo/exonuclease/phosphatase"/>
</dbReference>
<evidence type="ECO:0000256" key="1">
    <source>
        <dbReference type="SAM" id="MobiDB-lite"/>
    </source>
</evidence>
<dbReference type="Gene3D" id="3.60.10.10">
    <property type="entry name" value="Endonuclease/exonuclease/phosphatase"/>
    <property type="match status" value="1"/>
</dbReference>
<keyword evidence="5" id="KW-1185">Reference proteome</keyword>
<dbReference type="AlphaFoldDB" id="A0A3N2CZY6"/>
<feature type="signal peptide" evidence="2">
    <location>
        <begin position="1"/>
        <end position="34"/>
    </location>
</feature>
<dbReference type="CDD" id="cd04486">
    <property type="entry name" value="YhcR_OBF_like"/>
    <property type="match status" value="1"/>
</dbReference>
<gene>
    <name evidence="4" type="ORF">EDD33_3873</name>
</gene>
<dbReference type="NCBIfam" id="NF033681">
    <property type="entry name" value="ExeM_NucH_DNase"/>
    <property type="match status" value="1"/>
</dbReference>
<comment type="caution">
    <text evidence="4">The sequence shown here is derived from an EMBL/GenBank/DDBJ whole genome shotgun (WGS) entry which is preliminary data.</text>
</comment>